<feature type="chain" id="PRO_5002972112" evidence="7">
    <location>
        <begin position="31"/>
        <end position="627"/>
    </location>
</feature>
<dbReference type="GO" id="GO:0009279">
    <property type="term" value="C:cell outer membrane"/>
    <property type="evidence" value="ECO:0007669"/>
    <property type="project" value="UniProtKB-SubCell"/>
</dbReference>
<evidence type="ECO:0000259" key="9">
    <source>
        <dbReference type="Pfam" id="PF14322"/>
    </source>
</evidence>
<dbReference type="eggNOG" id="COG1435">
    <property type="taxonomic scope" value="Bacteria"/>
</dbReference>
<comment type="similarity">
    <text evidence="2">Belongs to the SusD family.</text>
</comment>
<evidence type="ECO:0000259" key="8">
    <source>
        <dbReference type="Pfam" id="PF07980"/>
    </source>
</evidence>
<keyword evidence="11" id="KW-1185">Reference proteome</keyword>
<organism evidence="10 11">
    <name type="scientific">Pedobacter heparinus (strain ATCC 13125 / DSM 2366 / CIP 104194 / JCM 7457 / NBRC 12017 / NCIMB 9290 / NRRL B-14731 / HIM 762-3)</name>
    <dbReference type="NCBI Taxonomy" id="485917"/>
    <lineage>
        <taxon>Bacteria</taxon>
        <taxon>Pseudomonadati</taxon>
        <taxon>Bacteroidota</taxon>
        <taxon>Sphingobacteriia</taxon>
        <taxon>Sphingobacteriales</taxon>
        <taxon>Sphingobacteriaceae</taxon>
        <taxon>Pedobacter</taxon>
    </lineage>
</organism>
<reference evidence="10 11" key="1">
    <citation type="journal article" date="2009" name="Stand. Genomic Sci.">
        <title>Complete genome sequence of Pedobacter heparinus type strain (HIM 762-3).</title>
        <authorList>
            <person name="Han C."/>
            <person name="Spring S."/>
            <person name="Lapidus A."/>
            <person name="Del Rio T.G."/>
            <person name="Tice H."/>
            <person name="Copeland A."/>
            <person name="Cheng J.F."/>
            <person name="Lucas S."/>
            <person name="Chen F."/>
            <person name="Nolan M."/>
            <person name="Bruce D."/>
            <person name="Goodwin L."/>
            <person name="Pitluck S."/>
            <person name="Ivanova N."/>
            <person name="Mavromatis K."/>
            <person name="Mikhailova N."/>
            <person name="Pati A."/>
            <person name="Chen A."/>
            <person name="Palaniappan K."/>
            <person name="Land M."/>
            <person name="Hauser L."/>
            <person name="Chang Y.J."/>
            <person name="Jeffries C.C."/>
            <person name="Saunders E."/>
            <person name="Chertkov O."/>
            <person name="Brettin T."/>
            <person name="Goker M."/>
            <person name="Rohde M."/>
            <person name="Bristow J."/>
            <person name="Eisen J.A."/>
            <person name="Markowitz V."/>
            <person name="Hugenholtz P."/>
            <person name="Kyrpides N.C."/>
            <person name="Klenk H.P."/>
            <person name="Detter J.C."/>
        </authorList>
    </citation>
    <scope>NUCLEOTIDE SEQUENCE [LARGE SCALE GENOMIC DNA]</scope>
    <source>
        <strain evidence="11">ATCC 13125 / DSM 2366 / CIP 104194 / JCM 7457 / NBRC 12017 / NCIMB 9290 / NRRL B-14731 / HIM 762-3</strain>
    </source>
</reference>
<evidence type="ECO:0000313" key="10">
    <source>
        <dbReference type="EMBL" id="ACU05008.1"/>
    </source>
</evidence>
<protein>
    <submittedName>
        <fullName evidence="10">RagB/SusD domain protein</fullName>
    </submittedName>
</protein>
<proteinExistence type="inferred from homology"/>
<dbReference type="RefSeq" id="WP_015808619.1">
    <property type="nucleotide sequence ID" value="NC_013061.1"/>
</dbReference>
<sequence length="627" mass="69665">MTKRYKTVAKKYLMVFATAVALLSSCKVNDDDFFELRDRNGIDAAIWNTEGSVQMHLNRAYDVIMPQFLFQDHNTNNMNGRYGVHFASDENFFPVADQWARAALGLQGELGNNDIRFAGNVYTGNAGNNKYMDIARCNDAIANIPGGTMAPSLKRSFLGQYYALRAMVYFELVKVYGGVPLVLTPQSPDNLTVSGRASARECFQAITKDLDSAITNLNGVVWDDASGRGKLDKLAATCLKAKVLLYWASPQFNPGNDASRWATALEANKTAYDLCVSSGRVLLPNYASIFQTEGTANTETIIVRTYSSTLERRGHDGERRSRPSSEGGSPHQGYRATTRLLDAYPMLDGNPIGSAGQYTYDDVMFWQNRDPRFNATIAYNGGVWPLSGKPTRKQWTYTGAISEANLMPVYCKRFTTPALTAAASAYTNNIGGNGMDWIEMRFAEVILNYADCANETGNLSLAKDMVRKIRERAGIKIGATPANDFGLGSVNDATRMRDLILNERMIEFAFENKRNSDLRRTRKMHLLTGNMTSIEIEVIGGTTVRNALEVVVNPTTGDRFRETLNMENKAVYSQYFRKNIVGVQGYLPYNIPEFHYFYTFNTDFVNTGANIQATIGWAGGTFDPLAN</sequence>
<evidence type="ECO:0000256" key="6">
    <source>
        <dbReference type="SAM" id="MobiDB-lite"/>
    </source>
</evidence>
<dbReference type="SUPFAM" id="SSF48452">
    <property type="entry name" value="TPR-like"/>
    <property type="match status" value="1"/>
</dbReference>
<dbReference type="HOGENOM" id="CLU_015553_0_3_10"/>
<dbReference type="PROSITE" id="PS51257">
    <property type="entry name" value="PROKAR_LIPOPROTEIN"/>
    <property type="match status" value="1"/>
</dbReference>
<dbReference type="InterPro" id="IPR011990">
    <property type="entry name" value="TPR-like_helical_dom_sf"/>
</dbReference>
<dbReference type="OrthoDB" id="5694214at2"/>
<dbReference type="Pfam" id="PF07980">
    <property type="entry name" value="SusD_RagB"/>
    <property type="match status" value="1"/>
</dbReference>
<dbReference type="EMBL" id="CP001681">
    <property type="protein sequence ID" value="ACU05008.1"/>
    <property type="molecule type" value="Genomic_DNA"/>
</dbReference>
<evidence type="ECO:0000256" key="7">
    <source>
        <dbReference type="SAM" id="SignalP"/>
    </source>
</evidence>
<dbReference type="Proteomes" id="UP000000852">
    <property type="component" value="Chromosome"/>
</dbReference>
<feature type="signal peptide" evidence="7">
    <location>
        <begin position="1"/>
        <end position="30"/>
    </location>
</feature>
<evidence type="ECO:0000313" key="11">
    <source>
        <dbReference type="Proteomes" id="UP000000852"/>
    </source>
</evidence>
<dbReference type="KEGG" id="phe:Phep_2809"/>
<dbReference type="InterPro" id="IPR033985">
    <property type="entry name" value="SusD-like_N"/>
</dbReference>
<dbReference type="STRING" id="485917.Phep_2809"/>
<evidence type="ECO:0000256" key="2">
    <source>
        <dbReference type="ARBA" id="ARBA00006275"/>
    </source>
</evidence>
<comment type="subcellular location">
    <subcellularLocation>
        <location evidence="1">Cell outer membrane</location>
    </subcellularLocation>
</comment>
<accession>C6Y181</accession>
<evidence type="ECO:0000256" key="5">
    <source>
        <dbReference type="ARBA" id="ARBA00023237"/>
    </source>
</evidence>
<dbReference type="Gene3D" id="1.25.40.390">
    <property type="match status" value="1"/>
</dbReference>
<keyword evidence="3 7" id="KW-0732">Signal</keyword>
<keyword evidence="5" id="KW-0998">Cell outer membrane</keyword>
<feature type="domain" description="RagB/SusD" evidence="8">
    <location>
        <begin position="312"/>
        <end position="527"/>
    </location>
</feature>
<dbReference type="InterPro" id="IPR012944">
    <property type="entry name" value="SusD_RagB_dom"/>
</dbReference>
<feature type="compositionally biased region" description="Basic and acidic residues" evidence="6">
    <location>
        <begin position="311"/>
        <end position="323"/>
    </location>
</feature>
<gene>
    <name evidence="10" type="ordered locus">Phep_2809</name>
</gene>
<evidence type="ECO:0000256" key="1">
    <source>
        <dbReference type="ARBA" id="ARBA00004442"/>
    </source>
</evidence>
<feature type="region of interest" description="Disordered" evidence="6">
    <location>
        <begin position="311"/>
        <end position="334"/>
    </location>
</feature>
<feature type="domain" description="SusD-like N-terminal" evidence="9">
    <location>
        <begin position="119"/>
        <end position="223"/>
    </location>
</feature>
<dbReference type="AlphaFoldDB" id="C6Y181"/>
<evidence type="ECO:0000256" key="3">
    <source>
        <dbReference type="ARBA" id="ARBA00022729"/>
    </source>
</evidence>
<keyword evidence="4" id="KW-0472">Membrane</keyword>
<dbReference type="Pfam" id="PF14322">
    <property type="entry name" value="SusD-like_3"/>
    <property type="match status" value="1"/>
</dbReference>
<evidence type="ECO:0000256" key="4">
    <source>
        <dbReference type="ARBA" id="ARBA00023136"/>
    </source>
</evidence>
<name>C6Y181_PEDHD</name>